<evidence type="ECO:0000313" key="2">
    <source>
        <dbReference type="EMBL" id="KAK4253057.1"/>
    </source>
</evidence>
<accession>A0AAE1M4N8</accession>
<dbReference type="PANTHER" id="PTHR15863">
    <property type="entry name" value="MRN COMPLEX-INTERACTING PROTEIN"/>
    <property type="match status" value="1"/>
</dbReference>
<dbReference type="PANTHER" id="PTHR15863:SF2">
    <property type="entry name" value="MRN COMPLEX-INTERACTING PROTEIN"/>
    <property type="match status" value="1"/>
</dbReference>
<dbReference type="GO" id="GO:0003682">
    <property type="term" value="F:chromatin binding"/>
    <property type="evidence" value="ECO:0007669"/>
    <property type="project" value="TreeGrafter"/>
</dbReference>
<dbReference type="AlphaFoldDB" id="A0AAE1M4N8"/>
<keyword evidence="3" id="KW-1185">Reference proteome</keyword>
<organism evidence="2 3">
    <name type="scientific">Acacia crassicarpa</name>
    <name type="common">northern wattle</name>
    <dbReference type="NCBI Taxonomy" id="499986"/>
    <lineage>
        <taxon>Eukaryota</taxon>
        <taxon>Viridiplantae</taxon>
        <taxon>Streptophyta</taxon>
        <taxon>Embryophyta</taxon>
        <taxon>Tracheophyta</taxon>
        <taxon>Spermatophyta</taxon>
        <taxon>Magnoliopsida</taxon>
        <taxon>eudicotyledons</taxon>
        <taxon>Gunneridae</taxon>
        <taxon>Pentapetalae</taxon>
        <taxon>rosids</taxon>
        <taxon>fabids</taxon>
        <taxon>Fabales</taxon>
        <taxon>Fabaceae</taxon>
        <taxon>Caesalpinioideae</taxon>
        <taxon>mimosoid clade</taxon>
        <taxon>Acacieae</taxon>
        <taxon>Acacia</taxon>
    </lineage>
</organism>
<gene>
    <name evidence="2" type="ORF">QN277_010882</name>
</gene>
<proteinExistence type="predicted"/>
<reference evidence="2" key="1">
    <citation type="submission" date="2023-10" db="EMBL/GenBank/DDBJ databases">
        <title>Chromosome-level genome of the transformable northern wattle, Acacia crassicarpa.</title>
        <authorList>
            <person name="Massaro I."/>
            <person name="Sinha N.R."/>
            <person name="Poethig S."/>
            <person name="Leichty A.R."/>
        </authorList>
    </citation>
    <scope>NUCLEOTIDE SEQUENCE</scope>
    <source>
        <strain evidence="2">Acra3RX</strain>
        <tissue evidence="2">Leaf</tissue>
    </source>
</reference>
<dbReference type="Pfam" id="PF15749">
    <property type="entry name" value="MRNIP"/>
    <property type="match status" value="1"/>
</dbReference>
<dbReference type="Proteomes" id="UP001293593">
    <property type="component" value="Unassembled WGS sequence"/>
</dbReference>
<comment type="caution">
    <text evidence="2">The sequence shown here is derived from an EMBL/GenBank/DDBJ whole genome shotgun (WGS) entry which is preliminary data.</text>
</comment>
<evidence type="ECO:0000313" key="3">
    <source>
        <dbReference type="Proteomes" id="UP001293593"/>
    </source>
</evidence>
<dbReference type="EMBL" id="JAWXYG010000018">
    <property type="protein sequence ID" value="KAK4253057.1"/>
    <property type="molecule type" value="Genomic_DNA"/>
</dbReference>
<dbReference type="InterPro" id="IPR049472">
    <property type="entry name" value="MRNIP_N"/>
</dbReference>
<dbReference type="GO" id="GO:0007095">
    <property type="term" value="P:mitotic G2 DNA damage checkpoint signaling"/>
    <property type="evidence" value="ECO:0007669"/>
    <property type="project" value="TreeGrafter"/>
</dbReference>
<dbReference type="InterPro" id="IPR032739">
    <property type="entry name" value="MRNIP"/>
</dbReference>
<dbReference type="GO" id="GO:0005634">
    <property type="term" value="C:nucleus"/>
    <property type="evidence" value="ECO:0007669"/>
    <property type="project" value="TreeGrafter"/>
</dbReference>
<evidence type="ECO:0000259" key="1">
    <source>
        <dbReference type="Pfam" id="PF15749"/>
    </source>
</evidence>
<protein>
    <recommendedName>
        <fullName evidence="1">MRN complex-interacting protein N-terminal domain-containing protein</fullName>
    </recommendedName>
</protein>
<feature type="domain" description="MRN complex-interacting protein N-terminal" evidence="1">
    <location>
        <begin position="9"/>
        <end position="109"/>
    </location>
</feature>
<name>A0AAE1M4N8_9FABA</name>
<sequence length="263" mass="30719">MAPTIFIAVQCFQCSTMQVKQKKKSSNKWNCAVCNQKQSMTKVFAQGFMAKDIRAFVQSFNMSRKSLDEQSLSSETLSPALDDHIRDHDDENFNLTQNQRKKRSNWTEYLDPEYNHIQQRDEVEQDGDGFEVKVVTELEKVMFKKPRLQNYSPGEGSDKLLKPRFSKRNTNKKIISQGEAVKGQLVLTENNYKEPDDRRTQRCQLKMSKATCKWKDFLTEEDDNLQLGWKRAFKDHKDQGNNSVLEAITNEEMVEEDIHPDFM</sequence>